<proteinExistence type="predicted"/>
<protein>
    <submittedName>
        <fullName evidence="1">Uncharacterized protein</fullName>
    </submittedName>
</protein>
<accession>A0A6C0D055</accession>
<dbReference type="AlphaFoldDB" id="A0A6C0D055"/>
<name>A0A6C0D055_9ZZZZ</name>
<reference evidence="1" key="1">
    <citation type="journal article" date="2020" name="Nature">
        <title>Giant virus diversity and host interactions through global metagenomics.</title>
        <authorList>
            <person name="Schulz F."/>
            <person name="Roux S."/>
            <person name="Paez-Espino D."/>
            <person name="Jungbluth S."/>
            <person name="Walsh D.A."/>
            <person name="Denef V.J."/>
            <person name="McMahon K.D."/>
            <person name="Konstantinidis K.T."/>
            <person name="Eloe-Fadrosh E.A."/>
            <person name="Kyrpides N.C."/>
            <person name="Woyke T."/>
        </authorList>
    </citation>
    <scope>NUCLEOTIDE SEQUENCE</scope>
    <source>
        <strain evidence="1">GVMAG-M-3300023174-107</strain>
    </source>
</reference>
<evidence type="ECO:0000313" key="1">
    <source>
        <dbReference type="EMBL" id="QHT10446.1"/>
    </source>
</evidence>
<dbReference type="EMBL" id="MN739520">
    <property type="protein sequence ID" value="QHT10446.1"/>
    <property type="molecule type" value="Genomic_DNA"/>
</dbReference>
<organism evidence="1">
    <name type="scientific">viral metagenome</name>
    <dbReference type="NCBI Taxonomy" id="1070528"/>
    <lineage>
        <taxon>unclassified sequences</taxon>
        <taxon>metagenomes</taxon>
        <taxon>organismal metagenomes</taxon>
    </lineage>
</organism>
<sequence length="93" mass="10768">MKFLFLFIVPIFSLKLCMNCKHFKKDIFTPSPYAQCKKFLIIDKNVNHLIDGKRKEDTKNMYYCSTARSSSILCGEDGTGYEAKNNIKMNINT</sequence>